<keyword evidence="3" id="KW-1185">Reference proteome</keyword>
<dbReference type="KEGG" id="ntn:D5366_03335"/>
<sequence>MVFNGAGAGLQPTNLVALLDNGVLVAETVLTGRGASEHFAPTLRSLLREVEETTGQAFVPDKVVAVVGPGSFTGLRASLALAAGIAAGHNCPAVGVTLGAALRSTIGRSDVVCVSVARRGRFFIDPPNGPVFASQEDALDASSWGAVMGDAVDGGRTWPCPSFPVLAPSALGIVRASECDATHALSPLYVDPPEAKPPAAGLRPAPV</sequence>
<evidence type="ECO:0000313" key="3">
    <source>
        <dbReference type="Proteomes" id="UP000317214"/>
    </source>
</evidence>
<keyword evidence="2" id="KW-0808">Transferase</keyword>
<reference evidence="2 3" key="1">
    <citation type="submission" date="2018-09" db="EMBL/GenBank/DDBJ databases">
        <title>The complete genome sequence of Neokomagataea tanensis NBRC 106556(T).</title>
        <authorList>
            <person name="Chua K.-O."/>
            <person name="See-Too W.-S."/>
            <person name="Hong K.-W."/>
            <person name="Yin W.-F."/>
            <person name="Chan K.-G."/>
        </authorList>
    </citation>
    <scope>NUCLEOTIDE SEQUENCE [LARGE SCALE GENOMIC DNA]</scope>
    <source>
        <strain evidence="3">AH13 \ NBRC 106556</strain>
    </source>
</reference>
<evidence type="ECO:0000313" key="2">
    <source>
        <dbReference type="EMBL" id="QDH25814.1"/>
    </source>
</evidence>
<dbReference type="OrthoDB" id="9809995at2"/>
<dbReference type="GO" id="GO:0016740">
    <property type="term" value="F:transferase activity"/>
    <property type="evidence" value="ECO:0007669"/>
    <property type="project" value="UniProtKB-KW"/>
</dbReference>
<accession>A0A4Y6V8Y4</accession>
<dbReference type="Gene3D" id="3.30.420.40">
    <property type="match status" value="1"/>
</dbReference>
<gene>
    <name evidence="2" type="ORF">D5366_03335</name>
</gene>
<evidence type="ECO:0000259" key="1">
    <source>
        <dbReference type="Pfam" id="PF00814"/>
    </source>
</evidence>
<dbReference type="InterPro" id="IPR000905">
    <property type="entry name" value="Gcp-like_dom"/>
</dbReference>
<dbReference type="InterPro" id="IPR043129">
    <property type="entry name" value="ATPase_NBD"/>
</dbReference>
<dbReference type="AlphaFoldDB" id="A0A4Y6V8Y4"/>
<dbReference type="EMBL" id="CP032485">
    <property type="protein sequence ID" value="QDH25814.1"/>
    <property type="molecule type" value="Genomic_DNA"/>
</dbReference>
<dbReference type="SUPFAM" id="SSF53067">
    <property type="entry name" value="Actin-like ATPase domain"/>
    <property type="match status" value="1"/>
</dbReference>
<feature type="domain" description="Gcp-like" evidence="1">
    <location>
        <begin position="36"/>
        <end position="101"/>
    </location>
</feature>
<proteinExistence type="predicted"/>
<protein>
    <submittedName>
        <fullName evidence="2">tRNA (Adenosine(37)-N6)-threonylcarbamoyltransferase complex dimerization subunit type 1 TsaB</fullName>
    </submittedName>
</protein>
<dbReference type="Pfam" id="PF00814">
    <property type="entry name" value="TsaD"/>
    <property type="match status" value="1"/>
</dbReference>
<dbReference type="Proteomes" id="UP000317214">
    <property type="component" value="Chromosome"/>
</dbReference>
<name>A0A4Y6V8Y4_9PROT</name>
<organism evidence="2 3">
    <name type="scientific">Neokomagataea tanensis</name>
    <dbReference type="NCBI Taxonomy" id="661191"/>
    <lineage>
        <taxon>Bacteria</taxon>
        <taxon>Pseudomonadati</taxon>
        <taxon>Pseudomonadota</taxon>
        <taxon>Alphaproteobacteria</taxon>
        <taxon>Acetobacterales</taxon>
        <taxon>Acetobacteraceae</taxon>
        <taxon>Neokomagataea</taxon>
    </lineage>
</organism>